<reference evidence="2 3" key="1">
    <citation type="submission" date="2019-10" db="EMBL/GenBank/DDBJ databases">
        <title>Assembly and Annotation for the nematode Trichostrongylus colubriformis.</title>
        <authorList>
            <person name="Martin J."/>
        </authorList>
    </citation>
    <scope>NUCLEOTIDE SEQUENCE [LARGE SCALE GENOMIC DNA]</scope>
    <source>
        <strain evidence="2">G859</strain>
        <tissue evidence="2">Whole worm</tissue>
    </source>
</reference>
<keyword evidence="3" id="KW-1185">Reference proteome</keyword>
<organism evidence="2 3">
    <name type="scientific">Trichostrongylus colubriformis</name>
    <name type="common">Black scour worm</name>
    <dbReference type="NCBI Taxonomy" id="6319"/>
    <lineage>
        <taxon>Eukaryota</taxon>
        <taxon>Metazoa</taxon>
        <taxon>Ecdysozoa</taxon>
        <taxon>Nematoda</taxon>
        <taxon>Chromadorea</taxon>
        <taxon>Rhabditida</taxon>
        <taxon>Rhabditina</taxon>
        <taxon>Rhabditomorpha</taxon>
        <taxon>Strongyloidea</taxon>
        <taxon>Trichostrongylidae</taxon>
        <taxon>Trichostrongylus</taxon>
    </lineage>
</organism>
<protein>
    <submittedName>
        <fullName evidence="2">Uncharacterized protein</fullName>
    </submittedName>
</protein>
<feature type="non-terminal residue" evidence="2">
    <location>
        <position position="1"/>
    </location>
</feature>
<sequence length="144" mass="16136">VPEHLANLSNSDDDATADIGAVKSSITSSSLKRPTPPDPNDSGVEAKIEKPDDSVQAEPNSDSYDVEKNVRIKLIWKRQSSNSQCSGLNYNLFQLLCPSLRVLSPRITFSIQLSSSSIVRSHMVFKYHPQCQQYVFRYHVFSSF</sequence>
<comment type="caution">
    <text evidence="2">The sequence shown here is derived from an EMBL/GenBank/DDBJ whole genome shotgun (WGS) entry which is preliminary data.</text>
</comment>
<dbReference type="EMBL" id="WIXE01010540">
    <property type="protein sequence ID" value="KAK5977486.1"/>
    <property type="molecule type" value="Genomic_DNA"/>
</dbReference>
<accession>A0AAN8FEA2</accession>
<gene>
    <name evidence="2" type="ORF">GCK32_020461</name>
</gene>
<evidence type="ECO:0000256" key="1">
    <source>
        <dbReference type="SAM" id="MobiDB-lite"/>
    </source>
</evidence>
<evidence type="ECO:0000313" key="3">
    <source>
        <dbReference type="Proteomes" id="UP001331761"/>
    </source>
</evidence>
<evidence type="ECO:0000313" key="2">
    <source>
        <dbReference type="EMBL" id="KAK5977486.1"/>
    </source>
</evidence>
<feature type="compositionally biased region" description="Basic and acidic residues" evidence="1">
    <location>
        <begin position="44"/>
        <end position="53"/>
    </location>
</feature>
<feature type="region of interest" description="Disordered" evidence="1">
    <location>
        <begin position="1"/>
        <end position="63"/>
    </location>
</feature>
<dbReference type="AlphaFoldDB" id="A0AAN8FEA2"/>
<proteinExistence type="predicted"/>
<dbReference type="Proteomes" id="UP001331761">
    <property type="component" value="Unassembled WGS sequence"/>
</dbReference>
<name>A0AAN8FEA2_TRICO</name>